<dbReference type="OrthoDB" id="3866091at2"/>
<keyword evidence="4" id="KW-1185">Reference proteome</keyword>
<sequence length="370" mass="37866">MRIPALLAAAVLLPLPLTQAAQAAAPPATPTQSTQPAQAGQAVQAGQATQDAQTAQATQPGQSAPGSQAPQPSGADQADHLTGLYVLPPTVGTAPRKLVGPALRSGAGARRSAYSKDLSVSVSPPSPPTAPGAVGTVQVTVCNNGTETPTSATLVVNGPGDPGLTLTTSHSGPVDGGWNWIRFPVAKSLAPGGCETSQIFAKTISTTPGPRSYSGGTAVVTWNSTQNPDDNSATWSFDTSAPVTNAALELWRPPKPAAPGNPADFEIVERNLGPSTDYPWRGSLTATLPAGSKWLSSTPSYNPCTISPDGTTATCNDIVNNTWSQYNRGFALQVDPDAQPGTSIPVTITQEAPADPDPHRFTLTVTIPVC</sequence>
<feature type="chain" id="PRO_5021821579" evidence="2">
    <location>
        <begin position="24"/>
        <end position="370"/>
    </location>
</feature>
<feature type="compositionally biased region" description="Low complexity" evidence="1">
    <location>
        <begin position="24"/>
        <end position="66"/>
    </location>
</feature>
<evidence type="ECO:0000256" key="2">
    <source>
        <dbReference type="SAM" id="SignalP"/>
    </source>
</evidence>
<dbReference type="AlphaFoldDB" id="A0A540WBA5"/>
<dbReference type="RefSeq" id="WP_141636680.1">
    <property type="nucleotide sequence ID" value="NZ_VIGB01000003.1"/>
</dbReference>
<name>A0A540WBA5_9ACTN</name>
<evidence type="ECO:0000313" key="3">
    <source>
        <dbReference type="EMBL" id="TQF06242.1"/>
    </source>
</evidence>
<dbReference type="EMBL" id="VIGB01000003">
    <property type="protein sequence ID" value="TQF06242.1"/>
    <property type="molecule type" value="Genomic_DNA"/>
</dbReference>
<evidence type="ECO:0000256" key="1">
    <source>
        <dbReference type="SAM" id="MobiDB-lite"/>
    </source>
</evidence>
<dbReference type="Proteomes" id="UP000319103">
    <property type="component" value="Unassembled WGS sequence"/>
</dbReference>
<comment type="caution">
    <text evidence="3">The sequence shown here is derived from an EMBL/GenBank/DDBJ whole genome shotgun (WGS) entry which is preliminary data.</text>
</comment>
<accession>A0A540WBA5</accession>
<reference evidence="3 4" key="1">
    <citation type="submission" date="2019-06" db="EMBL/GenBank/DDBJ databases">
        <title>Description of Kitasatospora acidophila sp. nov. isolated from pine grove soil, and reclassification of Streptomyces novaecaesareae to Kitasatospora novaeceasareae comb. nov.</title>
        <authorList>
            <person name="Kim M.J."/>
        </authorList>
    </citation>
    <scope>NUCLEOTIDE SEQUENCE [LARGE SCALE GENOMIC DNA]</scope>
    <source>
        <strain evidence="3 4">MMS16-CNU292</strain>
    </source>
</reference>
<protein>
    <submittedName>
        <fullName evidence="3">Uncharacterized protein</fullName>
    </submittedName>
</protein>
<organism evidence="3 4">
    <name type="scientific">Kitasatospora acidiphila</name>
    <dbReference type="NCBI Taxonomy" id="2567942"/>
    <lineage>
        <taxon>Bacteria</taxon>
        <taxon>Bacillati</taxon>
        <taxon>Actinomycetota</taxon>
        <taxon>Actinomycetes</taxon>
        <taxon>Kitasatosporales</taxon>
        <taxon>Streptomycetaceae</taxon>
        <taxon>Kitasatospora</taxon>
    </lineage>
</organism>
<feature type="signal peptide" evidence="2">
    <location>
        <begin position="1"/>
        <end position="23"/>
    </location>
</feature>
<proteinExistence type="predicted"/>
<evidence type="ECO:0000313" key="4">
    <source>
        <dbReference type="Proteomes" id="UP000319103"/>
    </source>
</evidence>
<feature type="region of interest" description="Disordered" evidence="1">
    <location>
        <begin position="24"/>
        <end position="79"/>
    </location>
</feature>
<gene>
    <name evidence="3" type="ORF">E6W39_33540</name>
</gene>
<keyword evidence="2" id="KW-0732">Signal</keyword>